<evidence type="ECO:0000313" key="2">
    <source>
        <dbReference type="Proteomes" id="UP000593915"/>
    </source>
</evidence>
<protein>
    <submittedName>
        <fullName evidence="1">Uncharacterized protein</fullName>
    </submittedName>
</protein>
<dbReference type="RefSeq" id="WP_194076809.1">
    <property type="nucleotide sequence ID" value="NZ_CP061839.1"/>
</dbReference>
<gene>
    <name evidence="1" type="ORF">IFE08_02790</name>
</gene>
<name>A0A7S6WQB1_9SPIR</name>
<evidence type="ECO:0000313" key="1">
    <source>
        <dbReference type="EMBL" id="QOW61335.1"/>
    </source>
</evidence>
<organism evidence="1 2">
    <name type="scientific">Treponema pedis</name>
    <dbReference type="NCBI Taxonomy" id="409322"/>
    <lineage>
        <taxon>Bacteria</taxon>
        <taxon>Pseudomonadati</taxon>
        <taxon>Spirochaetota</taxon>
        <taxon>Spirochaetia</taxon>
        <taxon>Spirochaetales</taxon>
        <taxon>Treponemataceae</taxon>
        <taxon>Treponema</taxon>
    </lineage>
</organism>
<reference evidence="1 2" key="1">
    <citation type="submission" date="2020-09" db="EMBL/GenBank/DDBJ databases">
        <title>Characterization of Treponema spp. from bovine digital dermatitis in Korea.</title>
        <authorList>
            <person name="Espiritu H.M."/>
            <person name="Cho Y.I."/>
            <person name="Mamuad L."/>
        </authorList>
    </citation>
    <scope>NUCLEOTIDE SEQUENCE [LARGE SCALE GENOMIC DNA]</scope>
    <source>
        <strain evidence="1 2">KS1</strain>
    </source>
</reference>
<dbReference type="AlphaFoldDB" id="A0A7S6WQB1"/>
<accession>A0A7S6WQB1</accession>
<sequence length="107" mass="12939">MNEEILNSAYNASLEFGENFHKPIIEIIEELYPNISANEKIFIAAYIEQTRDDIEKYFYDRYDYKNETANKDLYEQGKQWIKETYTWMNRKNTNRAALQGMYYAWHG</sequence>
<dbReference type="EMBL" id="CP061839">
    <property type="protein sequence ID" value="QOW61335.1"/>
    <property type="molecule type" value="Genomic_DNA"/>
</dbReference>
<proteinExistence type="predicted"/>
<dbReference type="Proteomes" id="UP000593915">
    <property type="component" value="Chromosome"/>
</dbReference>